<keyword evidence="1" id="KW-1133">Transmembrane helix</keyword>
<evidence type="ECO:0000313" key="4">
    <source>
        <dbReference type="EMBL" id="CAE0787584.1"/>
    </source>
</evidence>
<reference evidence="4" key="1">
    <citation type="submission" date="2021-01" db="EMBL/GenBank/DDBJ databases">
        <authorList>
            <person name="Corre E."/>
            <person name="Pelletier E."/>
            <person name="Niang G."/>
            <person name="Scheremetjew M."/>
            <person name="Finn R."/>
            <person name="Kale V."/>
            <person name="Holt S."/>
            <person name="Cochrane G."/>
            <person name="Meng A."/>
            <person name="Brown T."/>
            <person name="Cohen L."/>
        </authorList>
    </citation>
    <scope>NUCLEOTIDE SEQUENCE</scope>
    <source>
        <strain evidence="4">CCMP645</strain>
    </source>
</reference>
<name>A0A7S4C6C8_CHRCT</name>
<evidence type="ECO:0000259" key="2">
    <source>
        <dbReference type="Pfam" id="PF22052"/>
    </source>
</evidence>
<organism evidence="4">
    <name type="scientific">Chrysotila carterae</name>
    <name type="common">Marine alga</name>
    <name type="synonym">Syracosphaera carterae</name>
    <dbReference type="NCBI Taxonomy" id="13221"/>
    <lineage>
        <taxon>Eukaryota</taxon>
        <taxon>Haptista</taxon>
        <taxon>Haptophyta</taxon>
        <taxon>Prymnesiophyceae</taxon>
        <taxon>Isochrysidales</taxon>
        <taxon>Isochrysidaceae</taxon>
        <taxon>Chrysotila</taxon>
    </lineage>
</organism>
<feature type="domain" description="DUF6937" evidence="2">
    <location>
        <begin position="85"/>
        <end position="276"/>
    </location>
</feature>
<dbReference type="Pfam" id="PF22052">
    <property type="entry name" value="DUF6937"/>
    <property type="match status" value="1"/>
</dbReference>
<dbReference type="EMBL" id="HBIZ01065645">
    <property type="protein sequence ID" value="CAE0787584.1"/>
    <property type="molecule type" value="Transcribed_RNA"/>
</dbReference>
<gene>
    <name evidence="4" type="ORF">PCAR00345_LOCUS40292</name>
</gene>
<feature type="domain" description="DUF6938" evidence="3">
    <location>
        <begin position="283"/>
        <end position="516"/>
    </location>
</feature>
<feature type="transmembrane region" description="Helical" evidence="1">
    <location>
        <begin position="12"/>
        <end position="40"/>
    </location>
</feature>
<proteinExistence type="predicted"/>
<sequence length="522" mass="55883">MSTMLPMLESITYVDVLIAFGTAVLGLVVIIVVAFCALAASFNSITRGNSIDLTSYVGEKKVSLASRAKVALLHRLNVGSAKPRDASIQLAAKASPYVDHLLVTSREGTVAGSSPVNVSKESTIVIGTIRMGFGHHRIAYAASSWAASAGTTYFHDLLNIDSPEAQLIKDMDKAYSKGSRLATEIGGPVEKLWGAITKSGDANALRATYQMAEHIKPLLLGLPKDTPIIATHSLVGLIAVSCGFTNVINLVIDNHAQWFIVVPKALNLVQGPSNYHSLLAMGVPPEEVCLAGHWIPKALVENIDADCTARKHRAAAKKPVRLLIPVGGAGAQRSFVCSLIAAMKAKLEKGEVQLFLNAGDHAHMKTAFVAALASIGAVYEVIDSLAGVHTFCDRLRTGAEPKEAVTLFAFPDYFPAVATTDIVSRVADVLCCKPSELAFYPLPKLMIRRVGDHEAYSALRASELGDGTLELREVADALKYVELMKKPDLLTVMNNCIIDNNKIGLYNGCKKAVEMAKARAKQ</sequence>
<keyword evidence="1" id="KW-0812">Transmembrane</keyword>
<dbReference type="InterPro" id="IPR054218">
    <property type="entry name" value="DUF6938"/>
</dbReference>
<dbReference type="Pfam" id="PF22053">
    <property type="entry name" value="DUF6938"/>
    <property type="match status" value="1"/>
</dbReference>
<keyword evidence="1" id="KW-0472">Membrane</keyword>
<evidence type="ECO:0000259" key="3">
    <source>
        <dbReference type="Pfam" id="PF22053"/>
    </source>
</evidence>
<accession>A0A7S4C6C8</accession>
<dbReference type="InterPro" id="IPR054217">
    <property type="entry name" value="DUF6937"/>
</dbReference>
<protein>
    <submittedName>
        <fullName evidence="4">Uncharacterized protein</fullName>
    </submittedName>
</protein>
<evidence type="ECO:0000256" key="1">
    <source>
        <dbReference type="SAM" id="Phobius"/>
    </source>
</evidence>
<dbReference type="AlphaFoldDB" id="A0A7S4C6C8"/>